<dbReference type="Proteomes" id="UP000654345">
    <property type="component" value="Unassembled WGS sequence"/>
</dbReference>
<evidence type="ECO:0000256" key="1">
    <source>
        <dbReference type="ARBA" id="ARBA00022962"/>
    </source>
</evidence>
<dbReference type="InterPro" id="IPR029062">
    <property type="entry name" value="Class_I_gatase-like"/>
</dbReference>
<evidence type="ECO:0000259" key="3">
    <source>
        <dbReference type="Pfam" id="PF07685"/>
    </source>
</evidence>
<organism evidence="4 5">
    <name type="scientific">Ktedonobacter robiniae</name>
    <dbReference type="NCBI Taxonomy" id="2778365"/>
    <lineage>
        <taxon>Bacteria</taxon>
        <taxon>Bacillati</taxon>
        <taxon>Chloroflexota</taxon>
        <taxon>Ktedonobacteria</taxon>
        <taxon>Ktedonobacterales</taxon>
        <taxon>Ktedonobacteraceae</taxon>
        <taxon>Ktedonobacter</taxon>
    </lineage>
</organism>
<dbReference type="EC" id="3.5.1.2" evidence="2"/>
<comment type="similarity">
    <text evidence="2">Belongs to the CobB/CobQ family. GatD subfamily.</text>
</comment>
<reference evidence="4 5" key="1">
    <citation type="journal article" date="2021" name="Int. J. Syst. Evol. Microbiol.">
        <title>Reticulibacter mediterranei gen. nov., sp. nov., within the new family Reticulibacteraceae fam. nov., and Ktedonospora formicarum gen. nov., sp. nov., Ktedonobacter robiniae sp. nov., Dictyobacter formicarum sp. nov. and Dictyobacter arantiisoli sp. nov., belonging to the class Ktedonobacteria.</title>
        <authorList>
            <person name="Yabe S."/>
            <person name="Zheng Y."/>
            <person name="Wang C.M."/>
            <person name="Sakai Y."/>
            <person name="Abe K."/>
            <person name="Yokota A."/>
            <person name="Donadio S."/>
            <person name="Cavaletti L."/>
            <person name="Monciardini P."/>
        </authorList>
    </citation>
    <scope>NUCLEOTIDE SEQUENCE [LARGE SCALE GENOMIC DNA]</scope>
    <source>
        <strain evidence="4 5">SOSP1-30</strain>
    </source>
</reference>
<dbReference type="HAMAP" id="MF_02213">
    <property type="entry name" value="Lipid_II_synth_GatD"/>
    <property type="match status" value="1"/>
</dbReference>
<dbReference type="InterPro" id="IPR033949">
    <property type="entry name" value="CobQ_GATase1"/>
</dbReference>
<protein>
    <recommendedName>
        <fullName evidence="2">Lipid II isoglutaminyl synthase (glutamine-hydrolyzing) subunit GatD</fullName>
        <ecNumber evidence="2">6.3.5.13</ecNumber>
    </recommendedName>
    <alternativeName>
        <fullName evidence="2">Lipid II isoglutaminyl synthase glutaminase subunit</fullName>
        <ecNumber evidence="2">3.5.1.2</ecNumber>
    </alternativeName>
</protein>
<evidence type="ECO:0000256" key="2">
    <source>
        <dbReference type="HAMAP-Rule" id="MF_02213"/>
    </source>
</evidence>
<feature type="active site" description="Nucleophile" evidence="2">
    <location>
        <position position="102"/>
    </location>
</feature>
<accession>A0ABQ3UQ98</accession>
<keyword evidence="2" id="KW-0573">Peptidoglycan synthesis</keyword>
<dbReference type="CDD" id="cd01750">
    <property type="entry name" value="GATase1_CobQ"/>
    <property type="match status" value="1"/>
</dbReference>
<proteinExistence type="inferred from homology"/>
<feature type="binding site" evidence="2">
    <location>
        <position position="139"/>
    </location>
    <ligand>
        <name>substrate</name>
    </ligand>
</feature>
<comment type="catalytic activity">
    <reaction evidence="2">
        <text>L-glutamine + H2O = L-glutamate + NH4(+)</text>
        <dbReference type="Rhea" id="RHEA:15889"/>
        <dbReference type="ChEBI" id="CHEBI:15377"/>
        <dbReference type="ChEBI" id="CHEBI:28938"/>
        <dbReference type="ChEBI" id="CHEBI:29985"/>
        <dbReference type="ChEBI" id="CHEBI:58359"/>
        <dbReference type="EC" id="3.5.1.2"/>
    </reaction>
</comment>
<evidence type="ECO:0000313" key="5">
    <source>
        <dbReference type="Proteomes" id="UP000654345"/>
    </source>
</evidence>
<dbReference type="PANTHER" id="PTHR21343:SF9">
    <property type="entry name" value="LIPID II ISOGLUTAMINYL SYNTHASE (GLUTAMINE-HYDROLYZING) SUBUNIT GATD"/>
    <property type="match status" value="1"/>
</dbReference>
<dbReference type="EMBL" id="BNJG01000001">
    <property type="protein sequence ID" value="GHO54943.1"/>
    <property type="molecule type" value="Genomic_DNA"/>
</dbReference>
<feature type="domain" description="CobB/CobQ-like glutamine amidotransferase" evidence="3">
    <location>
        <begin position="14"/>
        <end position="207"/>
    </location>
</feature>
<dbReference type="RefSeq" id="WP_201371599.1">
    <property type="nucleotide sequence ID" value="NZ_BNJG01000001.1"/>
</dbReference>
<dbReference type="InterPro" id="IPR043702">
    <property type="entry name" value="Lipid_II_synth_GatD"/>
</dbReference>
<dbReference type="PROSITE" id="PS51274">
    <property type="entry name" value="GATASE_COBBQ"/>
    <property type="match status" value="1"/>
</dbReference>
<comment type="function">
    <text evidence="2">The lipid II isoglutaminyl synthase complex catalyzes the formation of alpha-D-isoglutamine in the cell wall lipid II stem peptide. The GatD subunit catalyzes the hydrolysis of glutamine to glutamate and ammonia. The resulting ammonia molecule is channeled to the active site of MurT.</text>
</comment>
<comment type="pathway">
    <text evidence="2">Cell wall biogenesis; peptidoglycan biosynthesis.</text>
</comment>
<dbReference type="InterPro" id="IPR011698">
    <property type="entry name" value="GATase_3"/>
</dbReference>
<dbReference type="EC" id="6.3.5.13" evidence="2"/>
<keyword evidence="2" id="KW-0436">Ligase</keyword>
<keyword evidence="1 2" id="KW-0315">Glutamine amidotransferase</keyword>
<comment type="catalytic activity">
    <reaction evidence="2">
        <text>beta-D-GlcNAc-(1-&gt;4)-Mur2Ac(oyl-L-Ala-gamma-D-Glu-L-Lys-D-Ala-D-Ala)-di-trans,octa-cis-undecaprenyl diphosphate + L-glutamine + ATP + H2O = beta-D-GlcNAc-(1-&gt;4)-Mur2Ac(oyl-L-Ala-D-isoglutaminyl-L-Lys-D-Ala-D-Ala)-di-trans,octa-cis-undecaprenyl diphosphate + L-glutamate + ADP + phosphate + H(+)</text>
        <dbReference type="Rhea" id="RHEA:57928"/>
        <dbReference type="ChEBI" id="CHEBI:15377"/>
        <dbReference type="ChEBI" id="CHEBI:15378"/>
        <dbReference type="ChEBI" id="CHEBI:29985"/>
        <dbReference type="ChEBI" id="CHEBI:30616"/>
        <dbReference type="ChEBI" id="CHEBI:43474"/>
        <dbReference type="ChEBI" id="CHEBI:58359"/>
        <dbReference type="ChEBI" id="CHEBI:60033"/>
        <dbReference type="ChEBI" id="CHEBI:62233"/>
        <dbReference type="ChEBI" id="CHEBI:456216"/>
        <dbReference type="EC" id="6.3.5.13"/>
    </reaction>
</comment>
<keyword evidence="5" id="KW-1185">Reference proteome</keyword>
<keyword evidence="2" id="KW-0133">Cell shape</keyword>
<dbReference type="Gene3D" id="3.40.50.880">
    <property type="match status" value="1"/>
</dbReference>
<keyword evidence="2" id="KW-0961">Cell wall biogenesis/degradation</keyword>
<sequence length="311" mass="33856">MTHASVKPLTLTLGHLYPDQLNLYGDRGNIMTLQRRCQARGIELRVVGLGIGDALAPDEYDMLFIGGGQDKEQAPVAQDLYDLKGIGLWAAVEDDMPVLAVCGGFQLLAHYYRPAEGPDMRGLGVFDAWTLHKGKRVPRCIGDIALNWNGSTLVGFENHGGRTYLGTAKPLGKVLKGSGNNAEDHTEGAIYRNAYGTYLHGSLLPKNPHFADHLLSLALKRKYGGEYYRVVAEAPPASNGYSSATLPEKSGETSGESIMVTAVMEEEPLSPPSFQLAPLDDRLEWEAHAYILERLGLHHAAAATIRAHIQE</sequence>
<comment type="caution">
    <text evidence="4">The sequence shown here is derived from an EMBL/GenBank/DDBJ whole genome shotgun (WGS) entry which is preliminary data.</text>
</comment>
<name>A0ABQ3UQ98_9CHLR</name>
<evidence type="ECO:0000313" key="4">
    <source>
        <dbReference type="EMBL" id="GHO54943.1"/>
    </source>
</evidence>
<keyword evidence="2" id="KW-0378">Hydrolase</keyword>
<gene>
    <name evidence="2" type="primary">gatD</name>
    <name evidence="4" type="ORF">KSB_34180</name>
</gene>
<feature type="active site" evidence="2">
    <location>
        <position position="200"/>
    </location>
</feature>
<comment type="subunit">
    <text evidence="2">Forms a heterodimer with MurT.</text>
</comment>
<dbReference type="SUPFAM" id="SSF52317">
    <property type="entry name" value="Class I glutamine amidotransferase-like"/>
    <property type="match status" value="1"/>
</dbReference>
<dbReference type="PANTHER" id="PTHR21343">
    <property type="entry name" value="DETHIOBIOTIN SYNTHETASE"/>
    <property type="match status" value="1"/>
</dbReference>
<dbReference type="Pfam" id="PF07685">
    <property type="entry name" value="GATase_3"/>
    <property type="match status" value="1"/>
</dbReference>